<dbReference type="PANTHER" id="PTHR45728">
    <property type="entry name" value="ACETYL-COA CARBOXYLASE, ISOFORM A"/>
    <property type="match status" value="1"/>
</dbReference>
<evidence type="ECO:0000313" key="3">
    <source>
        <dbReference type="Proteomes" id="UP000268321"/>
    </source>
</evidence>
<proteinExistence type="predicted"/>
<sequence>IRTGVISENVSISEYLIAESNRLMSDILDALEVLDTSNSDMNHIFINFSAVFNVIPEEVEAAFGLFLERFGRRLWRLRVTGAEIRISCIDPHTGQPFPLRAIITNVSGYVVKAELYMEIKNTNGDWVFKSIG</sequence>
<name>A0A4P9Z9I1_9ASCO</name>
<dbReference type="Pfam" id="PF08326">
    <property type="entry name" value="ACC_central"/>
    <property type="match status" value="1"/>
</dbReference>
<dbReference type="GO" id="GO:0006633">
    <property type="term" value="P:fatty acid biosynthetic process"/>
    <property type="evidence" value="ECO:0007669"/>
    <property type="project" value="InterPro"/>
</dbReference>
<evidence type="ECO:0000313" key="2">
    <source>
        <dbReference type="EMBL" id="RKP28651.1"/>
    </source>
</evidence>
<feature type="domain" description="Acetyl-CoA carboxylase central" evidence="1">
    <location>
        <begin position="1"/>
        <end position="132"/>
    </location>
</feature>
<dbReference type="AlphaFoldDB" id="A0A4P9Z9I1"/>
<dbReference type="GO" id="GO:0003989">
    <property type="term" value="F:acetyl-CoA carboxylase activity"/>
    <property type="evidence" value="ECO:0007669"/>
    <property type="project" value="InterPro"/>
</dbReference>
<dbReference type="OrthoDB" id="14612at2759"/>
<gene>
    <name evidence="2" type="ORF">METBISCDRAFT_6612</name>
</gene>
<dbReference type="GO" id="GO:0005524">
    <property type="term" value="F:ATP binding"/>
    <property type="evidence" value="ECO:0007669"/>
    <property type="project" value="InterPro"/>
</dbReference>
<feature type="non-terminal residue" evidence="2">
    <location>
        <position position="1"/>
    </location>
</feature>
<keyword evidence="3" id="KW-1185">Reference proteome</keyword>
<dbReference type="EMBL" id="ML004725">
    <property type="protein sequence ID" value="RKP28651.1"/>
    <property type="molecule type" value="Genomic_DNA"/>
</dbReference>
<dbReference type="GO" id="GO:0005739">
    <property type="term" value="C:mitochondrion"/>
    <property type="evidence" value="ECO:0007669"/>
    <property type="project" value="TreeGrafter"/>
</dbReference>
<dbReference type="InterPro" id="IPR049076">
    <property type="entry name" value="ACCA"/>
</dbReference>
<dbReference type="Proteomes" id="UP000268321">
    <property type="component" value="Unassembled WGS sequence"/>
</dbReference>
<protein>
    <submittedName>
        <fullName evidence="2">Acetyl CoA carboxylase</fullName>
    </submittedName>
</protein>
<accession>A0A4P9Z9I1</accession>
<feature type="non-terminal residue" evidence="2">
    <location>
        <position position="132"/>
    </location>
</feature>
<dbReference type="PANTHER" id="PTHR45728:SF3">
    <property type="entry name" value="ACETYL-COA CARBOXYLASE"/>
    <property type="match status" value="1"/>
</dbReference>
<dbReference type="InterPro" id="IPR013537">
    <property type="entry name" value="AcCoA_COase_cen"/>
</dbReference>
<organism evidence="2 3">
    <name type="scientific">Metschnikowia bicuspidata</name>
    <dbReference type="NCBI Taxonomy" id="27322"/>
    <lineage>
        <taxon>Eukaryota</taxon>
        <taxon>Fungi</taxon>
        <taxon>Dikarya</taxon>
        <taxon>Ascomycota</taxon>
        <taxon>Saccharomycotina</taxon>
        <taxon>Pichiomycetes</taxon>
        <taxon>Metschnikowiaceae</taxon>
        <taxon>Metschnikowia</taxon>
    </lineage>
</organism>
<evidence type="ECO:0000259" key="1">
    <source>
        <dbReference type="Pfam" id="PF08326"/>
    </source>
</evidence>
<reference evidence="3" key="1">
    <citation type="journal article" date="2018" name="Nat. Microbiol.">
        <title>Leveraging single-cell genomics to expand the fungal tree of life.</title>
        <authorList>
            <person name="Ahrendt S.R."/>
            <person name="Quandt C.A."/>
            <person name="Ciobanu D."/>
            <person name="Clum A."/>
            <person name="Salamov A."/>
            <person name="Andreopoulos B."/>
            <person name="Cheng J.F."/>
            <person name="Woyke T."/>
            <person name="Pelin A."/>
            <person name="Henrissat B."/>
            <person name="Reynolds N.K."/>
            <person name="Benny G.L."/>
            <person name="Smith M.E."/>
            <person name="James T.Y."/>
            <person name="Grigoriev I.V."/>
        </authorList>
    </citation>
    <scope>NUCLEOTIDE SEQUENCE [LARGE SCALE GENOMIC DNA]</scope>
    <source>
        <strain evidence="3">Baker2002</strain>
    </source>
</reference>